<dbReference type="RefSeq" id="WP_136777463.1">
    <property type="nucleotide sequence ID" value="NZ_SUPK01000004.1"/>
</dbReference>
<dbReference type="GO" id="GO:0005524">
    <property type="term" value="F:ATP binding"/>
    <property type="evidence" value="ECO:0007669"/>
    <property type="project" value="UniProtKB-KW"/>
</dbReference>
<protein>
    <submittedName>
        <fullName evidence="12">ABC transporter ATP-binding protein</fullName>
    </submittedName>
</protein>
<keyword evidence="3" id="KW-1003">Cell membrane</keyword>
<dbReference type="EMBL" id="SUPK01000004">
    <property type="protein sequence ID" value="TJY42208.1"/>
    <property type="molecule type" value="Genomic_DNA"/>
</dbReference>
<comment type="caution">
    <text evidence="12">The sequence shown here is derived from an EMBL/GenBank/DDBJ whole genome shotgun (WGS) entry which is preliminary data.</text>
</comment>
<dbReference type="Proteomes" id="UP000309673">
    <property type="component" value="Unassembled WGS sequence"/>
</dbReference>
<proteinExistence type="predicted"/>
<dbReference type="SMART" id="SM00382">
    <property type="entry name" value="AAA"/>
    <property type="match status" value="1"/>
</dbReference>
<keyword evidence="7 9" id="KW-1133">Transmembrane helix</keyword>
<evidence type="ECO:0000313" key="13">
    <source>
        <dbReference type="Proteomes" id="UP000309673"/>
    </source>
</evidence>
<evidence type="ECO:0000256" key="9">
    <source>
        <dbReference type="SAM" id="Phobius"/>
    </source>
</evidence>
<dbReference type="InterPro" id="IPR003593">
    <property type="entry name" value="AAA+_ATPase"/>
</dbReference>
<evidence type="ECO:0000259" key="11">
    <source>
        <dbReference type="PROSITE" id="PS50929"/>
    </source>
</evidence>
<keyword evidence="4 9" id="KW-0812">Transmembrane</keyword>
<organism evidence="12 13">
    <name type="scientific">Cohnella pontilimi</name>
    <dbReference type="NCBI Taxonomy" id="2564100"/>
    <lineage>
        <taxon>Bacteria</taxon>
        <taxon>Bacillati</taxon>
        <taxon>Bacillota</taxon>
        <taxon>Bacilli</taxon>
        <taxon>Bacillales</taxon>
        <taxon>Paenibacillaceae</taxon>
        <taxon>Cohnella</taxon>
    </lineage>
</organism>
<evidence type="ECO:0000313" key="12">
    <source>
        <dbReference type="EMBL" id="TJY42208.1"/>
    </source>
</evidence>
<evidence type="ECO:0000256" key="3">
    <source>
        <dbReference type="ARBA" id="ARBA00022475"/>
    </source>
</evidence>
<dbReference type="Pfam" id="PF00664">
    <property type="entry name" value="ABC_membrane"/>
    <property type="match status" value="1"/>
</dbReference>
<comment type="subcellular location">
    <subcellularLocation>
        <location evidence="1">Cell membrane</location>
        <topology evidence="1">Multi-pass membrane protein</topology>
    </subcellularLocation>
</comment>
<dbReference type="SUPFAM" id="SSF52540">
    <property type="entry name" value="P-loop containing nucleoside triphosphate hydrolases"/>
    <property type="match status" value="1"/>
</dbReference>
<dbReference type="GO" id="GO:0016887">
    <property type="term" value="F:ATP hydrolysis activity"/>
    <property type="evidence" value="ECO:0007669"/>
    <property type="project" value="InterPro"/>
</dbReference>
<feature type="transmembrane region" description="Helical" evidence="9">
    <location>
        <begin position="56"/>
        <end position="81"/>
    </location>
</feature>
<dbReference type="InterPro" id="IPR027417">
    <property type="entry name" value="P-loop_NTPase"/>
</dbReference>
<evidence type="ECO:0000256" key="6">
    <source>
        <dbReference type="ARBA" id="ARBA00022840"/>
    </source>
</evidence>
<dbReference type="InterPro" id="IPR011527">
    <property type="entry name" value="ABC1_TM_dom"/>
</dbReference>
<dbReference type="Gene3D" id="1.20.1560.10">
    <property type="entry name" value="ABC transporter type 1, transmembrane domain"/>
    <property type="match status" value="1"/>
</dbReference>
<dbReference type="InterPro" id="IPR036640">
    <property type="entry name" value="ABC1_TM_sf"/>
</dbReference>
<feature type="transmembrane region" description="Helical" evidence="9">
    <location>
        <begin position="157"/>
        <end position="176"/>
    </location>
</feature>
<dbReference type="PANTHER" id="PTHR43394:SF1">
    <property type="entry name" value="ATP-BINDING CASSETTE SUB-FAMILY B MEMBER 10, MITOCHONDRIAL"/>
    <property type="match status" value="1"/>
</dbReference>
<evidence type="ECO:0000259" key="10">
    <source>
        <dbReference type="PROSITE" id="PS50893"/>
    </source>
</evidence>
<reference evidence="12 13" key="1">
    <citation type="submission" date="2019-04" db="EMBL/GenBank/DDBJ databases">
        <title>Cohnella sp. nov., isolated from soil.</title>
        <authorList>
            <person name="Kim W."/>
        </authorList>
    </citation>
    <scope>NUCLEOTIDE SEQUENCE [LARGE SCALE GENOMIC DNA]</scope>
    <source>
        <strain evidence="12 13">CAU 1483</strain>
    </source>
</reference>
<dbReference type="PROSITE" id="PS50929">
    <property type="entry name" value="ABC_TM1F"/>
    <property type="match status" value="1"/>
</dbReference>
<evidence type="ECO:0000256" key="1">
    <source>
        <dbReference type="ARBA" id="ARBA00004651"/>
    </source>
</evidence>
<dbReference type="GO" id="GO:0005886">
    <property type="term" value="C:plasma membrane"/>
    <property type="evidence" value="ECO:0007669"/>
    <property type="project" value="UniProtKB-SubCell"/>
</dbReference>
<dbReference type="PANTHER" id="PTHR43394">
    <property type="entry name" value="ATP-DEPENDENT PERMEASE MDL1, MITOCHONDRIAL"/>
    <property type="match status" value="1"/>
</dbReference>
<accession>A0A4U0FC32</accession>
<evidence type="ECO:0000256" key="8">
    <source>
        <dbReference type="ARBA" id="ARBA00023136"/>
    </source>
</evidence>
<feature type="transmembrane region" description="Helical" evidence="9">
    <location>
        <begin position="249"/>
        <end position="269"/>
    </location>
</feature>
<feature type="transmembrane region" description="Helical" evidence="9">
    <location>
        <begin position="15"/>
        <end position="35"/>
    </location>
</feature>
<dbReference type="GO" id="GO:0015421">
    <property type="term" value="F:ABC-type oligopeptide transporter activity"/>
    <property type="evidence" value="ECO:0007669"/>
    <property type="project" value="TreeGrafter"/>
</dbReference>
<dbReference type="Gene3D" id="3.40.50.300">
    <property type="entry name" value="P-loop containing nucleotide triphosphate hydrolases"/>
    <property type="match status" value="1"/>
</dbReference>
<dbReference type="FunFam" id="3.40.50.300:FF:000221">
    <property type="entry name" value="Multidrug ABC transporter ATP-binding protein"/>
    <property type="match status" value="1"/>
</dbReference>
<name>A0A4U0FC32_9BACL</name>
<keyword evidence="5" id="KW-0547">Nucleotide-binding</keyword>
<keyword evidence="6 12" id="KW-0067">ATP-binding</keyword>
<dbReference type="InterPro" id="IPR003439">
    <property type="entry name" value="ABC_transporter-like_ATP-bd"/>
</dbReference>
<feature type="domain" description="ABC transporter" evidence="10">
    <location>
        <begin position="338"/>
        <end position="573"/>
    </location>
</feature>
<dbReference type="OrthoDB" id="9770415at2"/>
<sequence length="583" mass="64968">MKAQQILRDYLTSKWYFYLTAILFIVAANIINSFFPRLLGRFTDQLDQGQMTQPVIVEYSLLLLAVGVSFAVLGGIGQYIVVRLGRLFEFVTRRKLFGHFTTLSEQFYSKNGVGKLLSYVMNDVTAVRESIAMGVNQTTNATITILSAMTMMLLSSIPLYLIGACVLPLAAIPWIVTGIGPVVRKRSLTVQDSLGKMTEAAEEQFGGIRVTKKFAVEPIMMRRFGAAVDQIRDNQLHLVRVSSLFQASIPFLGALSLVVTVAFGGYLTIHDRITLGNFVALTLYVRMMVNPLQQIGNVINTMQRSRASLERINELLAVKPDIQEVESSGSIDLRHAAIHIRNLSFSYPDSDRYALHNINLKIEPGKTVGIAGKTGSGKTTLMKLLLRVYDAPRGTIRFGEVDIRDLSLESLRSQISYVPQDGFLFSTTIRDNIAFYHRDTAFDRVEDAARKAQIYSNITEFPEQFETKLGERGITLSGGQRQRTSLARGIIKDSPIMILDDSVSAVDSITEKKIINMIRSERRNRTTLIIAHRVSALKHADEIVVLDEGRIVERGTHHELLAHQGIYATLHAIQEEGNSDAAL</sequence>
<feature type="domain" description="ABC transmembrane type-1" evidence="11">
    <location>
        <begin position="19"/>
        <end position="304"/>
    </location>
</feature>
<evidence type="ECO:0000256" key="7">
    <source>
        <dbReference type="ARBA" id="ARBA00022989"/>
    </source>
</evidence>
<gene>
    <name evidence="12" type="ORF">E5161_09365</name>
</gene>
<dbReference type="Pfam" id="PF00005">
    <property type="entry name" value="ABC_tran"/>
    <property type="match status" value="1"/>
</dbReference>
<keyword evidence="13" id="KW-1185">Reference proteome</keyword>
<keyword evidence="2" id="KW-0813">Transport</keyword>
<dbReference type="SUPFAM" id="SSF90123">
    <property type="entry name" value="ABC transporter transmembrane region"/>
    <property type="match status" value="1"/>
</dbReference>
<keyword evidence="8 9" id="KW-0472">Membrane</keyword>
<dbReference type="InterPro" id="IPR039421">
    <property type="entry name" value="Type_1_exporter"/>
</dbReference>
<evidence type="ECO:0000256" key="4">
    <source>
        <dbReference type="ARBA" id="ARBA00022692"/>
    </source>
</evidence>
<evidence type="ECO:0000256" key="2">
    <source>
        <dbReference type="ARBA" id="ARBA00022448"/>
    </source>
</evidence>
<evidence type="ECO:0000256" key="5">
    <source>
        <dbReference type="ARBA" id="ARBA00022741"/>
    </source>
</evidence>
<dbReference type="PROSITE" id="PS50893">
    <property type="entry name" value="ABC_TRANSPORTER_2"/>
    <property type="match status" value="1"/>
</dbReference>
<dbReference type="CDD" id="cd18541">
    <property type="entry name" value="ABC_6TM_TmrB_like"/>
    <property type="match status" value="1"/>
</dbReference>
<dbReference type="AlphaFoldDB" id="A0A4U0FC32"/>